<keyword evidence="2" id="KW-1185">Reference proteome</keyword>
<reference evidence="2" key="1">
    <citation type="journal article" date="2019" name="Int. J. Syst. Evol. Microbiol.">
        <title>The Global Catalogue of Microorganisms (GCM) 10K type strain sequencing project: providing services to taxonomists for standard genome sequencing and annotation.</title>
        <authorList>
            <consortium name="The Broad Institute Genomics Platform"/>
            <consortium name="The Broad Institute Genome Sequencing Center for Infectious Disease"/>
            <person name="Wu L."/>
            <person name="Ma J."/>
        </authorList>
    </citation>
    <scope>NUCLEOTIDE SEQUENCE [LARGE SCALE GENOMIC DNA]</scope>
    <source>
        <strain evidence="2">CCM 8896</strain>
    </source>
</reference>
<dbReference type="RefSeq" id="WP_125712736.1">
    <property type="nucleotide sequence ID" value="NZ_JBHTOP010000002.1"/>
</dbReference>
<proteinExistence type="predicted"/>
<protein>
    <submittedName>
        <fullName evidence="1">Zinc-binding dehydrogenase</fullName>
    </submittedName>
</protein>
<name>A0ABW4J534_9LACO</name>
<accession>A0ABW4J534</accession>
<dbReference type="Proteomes" id="UP001597267">
    <property type="component" value="Unassembled WGS sequence"/>
</dbReference>
<dbReference type="EMBL" id="JBHTOP010000002">
    <property type="protein sequence ID" value="MFD1670773.1"/>
    <property type="molecule type" value="Genomic_DNA"/>
</dbReference>
<dbReference type="Gene3D" id="3.90.180.10">
    <property type="entry name" value="Medium-chain alcohol dehydrogenases, catalytic domain"/>
    <property type="match status" value="1"/>
</dbReference>
<organism evidence="1 2">
    <name type="scientific">Agrilactobacillus yilanensis</name>
    <dbReference type="NCBI Taxonomy" id="2485997"/>
    <lineage>
        <taxon>Bacteria</taxon>
        <taxon>Bacillati</taxon>
        <taxon>Bacillota</taxon>
        <taxon>Bacilli</taxon>
        <taxon>Lactobacillales</taxon>
        <taxon>Lactobacillaceae</taxon>
        <taxon>Agrilactobacillus</taxon>
    </lineage>
</organism>
<gene>
    <name evidence="1" type="ORF">ACFQ5M_01545</name>
</gene>
<dbReference type="Pfam" id="PF13602">
    <property type="entry name" value="ADH_zinc_N_2"/>
    <property type="match status" value="1"/>
</dbReference>
<sequence length="62" mass="6706">MTNYAGEATDLPASVFNNIFNKIEHHEISVPIAKVYNGLENVGAAQRSLESGRYSGKIVVAL</sequence>
<evidence type="ECO:0000313" key="1">
    <source>
        <dbReference type="EMBL" id="MFD1670773.1"/>
    </source>
</evidence>
<comment type="caution">
    <text evidence="1">The sequence shown here is derived from an EMBL/GenBank/DDBJ whole genome shotgun (WGS) entry which is preliminary data.</text>
</comment>
<evidence type="ECO:0000313" key="2">
    <source>
        <dbReference type="Proteomes" id="UP001597267"/>
    </source>
</evidence>